<keyword evidence="2" id="KW-1185">Reference proteome</keyword>
<reference evidence="1" key="1">
    <citation type="submission" date="2016-01" db="EMBL/GenBank/DDBJ databases">
        <authorList>
            <person name="Mcilroy J.S."/>
            <person name="Karst M S."/>
            <person name="Albertsen M."/>
        </authorList>
    </citation>
    <scope>NUCLEOTIDE SEQUENCE</scope>
    <source>
        <strain evidence="1">Cfx-K</strain>
        <plasmid evidence="1">III</plasmid>
    </source>
</reference>
<name>A0A160TBA3_9CHLR</name>
<sequence length="145" mass="16432">MSNDIEIKFKPPDLIRRMDQYPLRLKEEMEKTMKQSLLHLQGSVPGYPPADPASSYRRTGTLGRSIGLGGQADIYEVRSIGQGYEARLGTRLEYAPYVIGSESQTVAHKARGWFTMRTVLEKAKPGIERLFEGMGRRMVEFLEGH</sequence>
<gene>
    <name evidence="1" type="ORF">CFX0092_P0040</name>
</gene>
<geneLocation type="plasmid" evidence="1 2">
    <name>III</name>
</geneLocation>
<keyword evidence="1" id="KW-0614">Plasmid</keyword>
<dbReference type="KEGG" id="pbf:CFX0092_P0040"/>
<dbReference type="RefSeq" id="WP_095045734.1">
    <property type="nucleotide sequence ID" value="NZ_LN890657.1"/>
</dbReference>
<protein>
    <recommendedName>
        <fullName evidence="3">Phage protein, HK97 gp10 family</fullName>
    </recommendedName>
</protein>
<evidence type="ECO:0000313" key="1">
    <source>
        <dbReference type="EMBL" id="CUS06440.1"/>
    </source>
</evidence>
<dbReference type="EMBL" id="LN890657">
    <property type="protein sequence ID" value="CUS06440.1"/>
    <property type="molecule type" value="Genomic_DNA"/>
</dbReference>
<proteinExistence type="predicted"/>
<dbReference type="AlphaFoldDB" id="A0A160TBA3"/>
<evidence type="ECO:0000313" key="2">
    <source>
        <dbReference type="Proteomes" id="UP000215027"/>
    </source>
</evidence>
<dbReference type="Proteomes" id="UP000215027">
    <property type="component" value="Plasmid III"/>
</dbReference>
<accession>A0A160TBA3</accession>
<organism evidence="1 2">
    <name type="scientific">Candidatus Promineifilum breve</name>
    <dbReference type="NCBI Taxonomy" id="1806508"/>
    <lineage>
        <taxon>Bacteria</taxon>
        <taxon>Bacillati</taxon>
        <taxon>Chloroflexota</taxon>
        <taxon>Ardenticatenia</taxon>
        <taxon>Candidatus Promineifilales</taxon>
        <taxon>Candidatus Promineifilaceae</taxon>
        <taxon>Candidatus Promineifilum</taxon>
    </lineage>
</organism>
<evidence type="ECO:0008006" key="3">
    <source>
        <dbReference type="Google" id="ProtNLM"/>
    </source>
</evidence>